<dbReference type="AlphaFoldDB" id="A0A1T4RAD8"/>
<proteinExistence type="predicted"/>
<reference evidence="1 2" key="1">
    <citation type="submission" date="2017-02" db="EMBL/GenBank/DDBJ databases">
        <authorList>
            <person name="Peterson S.W."/>
        </authorList>
    </citation>
    <scope>NUCLEOTIDE SEQUENCE [LARGE SCALE GENOMIC DNA]</scope>
    <source>
        <strain evidence="1 2">ATCC 43324</strain>
    </source>
</reference>
<evidence type="ECO:0000313" key="2">
    <source>
        <dbReference type="Proteomes" id="UP000190065"/>
    </source>
</evidence>
<dbReference type="Proteomes" id="UP000190065">
    <property type="component" value="Unassembled WGS sequence"/>
</dbReference>
<gene>
    <name evidence="1" type="ORF">SAMN02745202_02158</name>
</gene>
<sequence>MQRSHIRGSFDTWHNFPKILHLPFIVVDRNMKYSIGKNVFLPHCKNRIDLIAEDCSKELSFTYFEQVISCQTTNNGSCEDSDLSLNIAYRFVEGE</sequence>
<accession>A0A1T4RAD8</accession>
<protein>
    <submittedName>
        <fullName evidence="1">Uncharacterized protein</fullName>
    </submittedName>
</protein>
<name>A0A1T4RAD8_9BACT</name>
<dbReference type="EMBL" id="FUXK01000030">
    <property type="protein sequence ID" value="SKA12889.1"/>
    <property type="molecule type" value="Genomic_DNA"/>
</dbReference>
<organism evidence="1 2">
    <name type="scientific">Segatella oulorum</name>
    <dbReference type="NCBI Taxonomy" id="28136"/>
    <lineage>
        <taxon>Bacteria</taxon>
        <taxon>Pseudomonadati</taxon>
        <taxon>Bacteroidota</taxon>
        <taxon>Bacteroidia</taxon>
        <taxon>Bacteroidales</taxon>
        <taxon>Prevotellaceae</taxon>
        <taxon>Segatella</taxon>
    </lineage>
</organism>
<evidence type="ECO:0000313" key="1">
    <source>
        <dbReference type="EMBL" id="SKA12889.1"/>
    </source>
</evidence>